<keyword evidence="1" id="KW-0255">Endonuclease</keyword>
<comment type="caution">
    <text evidence="1">The sequence shown here is derived from an EMBL/GenBank/DDBJ whole genome shotgun (WGS) entry which is preliminary data.</text>
</comment>
<name>A0A7W4UW13_LEIAQ</name>
<evidence type="ECO:0000313" key="2">
    <source>
        <dbReference type="Proteomes" id="UP000538196"/>
    </source>
</evidence>
<dbReference type="EMBL" id="JACHVP010000001">
    <property type="protein sequence ID" value="MBB2966798.1"/>
    <property type="molecule type" value="Genomic_DNA"/>
</dbReference>
<organism evidence="1 2">
    <name type="scientific">Leifsonia aquatica</name>
    <name type="common">Corynebacterium aquaticum</name>
    <dbReference type="NCBI Taxonomy" id="144185"/>
    <lineage>
        <taxon>Bacteria</taxon>
        <taxon>Bacillati</taxon>
        <taxon>Actinomycetota</taxon>
        <taxon>Actinomycetes</taxon>
        <taxon>Micrococcales</taxon>
        <taxon>Microbacteriaceae</taxon>
        <taxon>Leifsonia</taxon>
    </lineage>
</organism>
<dbReference type="Gene3D" id="3.40.960.10">
    <property type="entry name" value="VSR Endonuclease"/>
    <property type="match status" value="1"/>
</dbReference>
<evidence type="ECO:0000313" key="1">
    <source>
        <dbReference type="EMBL" id="MBB2966798.1"/>
    </source>
</evidence>
<dbReference type="SUPFAM" id="SSF52980">
    <property type="entry name" value="Restriction endonuclease-like"/>
    <property type="match status" value="1"/>
</dbReference>
<dbReference type="RefSeq" id="WP_021763322.1">
    <property type="nucleotide sequence ID" value="NZ_JACHVP010000001.1"/>
</dbReference>
<dbReference type="AlphaFoldDB" id="A0A7W4UW13"/>
<sequence length="261" mass="28838">MHLLRPPSDVIARCLAYLRVMPGDAFFSHQTAAALLGVPLPPGIVEEQLHVAVAFPRTPPRGRGVVGHSLGSVEGFLVGDLPISQPAHVWCQMSGVLEREDLVAAGDFLVGGRNRSPLVTDDDLAALAADLHRTKGARSRTWALQRIRFGADSRPESLLRLLLEGLGLEGVHVNAPIGVDGGRLVLHPDLSVPQLRLAFEYEGDGHRVDQRQWYLDIERRELLEAEGWRVVRVTARDLFHERAAFVERLQRFVPNVDFQGA</sequence>
<dbReference type="GO" id="GO:0004519">
    <property type="term" value="F:endonuclease activity"/>
    <property type="evidence" value="ECO:0007669"/>
    <property type="project" value="UniProtKB-KW"/>
</dbReference>
<reference evidence="1 2" key="1">
    <citation type="submission" date="2020-08" db="EMBL/GenBank/DDBJ databases">
        <title>Sequencing the genomes of 1000 actinobacteria strains.</title>
        <authorList>
            <person name="Klenk H.-P."/>
        </authorList>
    </citation>
    <scope>NUCLEOTIDE SEQUENCE [LARGE SCALE GENOMIC DNA]</scope>
    <source>
        <strain evidence="1 2">DSM 20146</strain>
    </source>
</reference>
<proteinExistence type="predicted"/>
<accession>A0A7W4UW13</accession>
<gene>
    <name evidence="1" type="ORF">FHX33_001530</name>
</gene>
<dbReference type="InterPro" id="IPR011335">
    <property type="entry name" value="Restrct_endonuc-II-like"/>
</dbReference>
<dbReference type="Proteomes" id="UP000538196">
    <property type="component" value="Unassembled WGS sequence"/>
</dbReference>
<protein>
    <submittedName>
        <fullName evidence="1">Very-short-patch-repair endonuclease</fullName>
    </submittedName>
</protein>
<keyword evidence="1" id="KW-0378">Hydrolase</keyword>
<keyword evidence="2" id="KW-1185">Reference proteome</keyword>
<keyword evidence="1" id="KW-0540">Nuclease</keyword>